<evidence type="ECO:0000256" key="1">
    <source>
        <dbReference type="SAM" id="MobiDB-lite"/>
    </source>
</evidence>
<dbReference type="RefSeq" id="WP_122971607.1">
    <property type="nucleotide sequence ID" value="NZ_RHLQ01000013.1"/>
</dbReference>
<reference evidence="2 3" key="1">
    <citation type="journal article" date="2014" name="Int. J. Syst. Evol. Microbiol.">
        <title>Lysinibacillus halotolerans sp. nov., isolated from saline-alkaline soil.</title>
        <authorList>
            <person name="Kong D."/>
            <person name="Wang Y."/>
            <person name="Zhao B."/>
            <person name="Li Y."/>
            <person name="Song J."/>
            <person name="Zhai Y."/>
            <person name="Zhang C."/>
            <person name="Wang H."/>
            <person name="Chen X."/>
            <person name="Zhao B."/>
            <person name="Ruan Z."/>
        </authorList>
    </citation>
    <scope>NUCLEOTIDE SEQUENCE [LARGE SCALE GENOMIC DNA]</scope>
    <source>
        <strain evidence="2 3">MCCC 1A12703</strain>
    </source>
</reference>
<protein>
    <submittedName>
        <fullName evidence="2">Uncharacterized protein</fullName>
    </submittedName>
</protein>
<gene>
    <name evidence="2" type="ORF">EC501_07120</name>
</gene>
<comment type="caution">
    <text evidence="2">The sequence shown here is derived from an EMBL/GenBank/DDBJ whole genome shotgun (WGS) entry which is preliminary data.</text>
</comment>
<feature type="region of interest" description="Disordered" evidence="1">
    <location>
        <begin position="224"/>
        <end position="245"/>
    </location>
</feature>
<dbReference type="Proteomes" id="UP000279909">
    <property type="component" value="Unassembled WGS sequence"/>
</dbReference>
<dbReference type="AlphaFoldDB" id="A0A3M8HCA7"/>
<accession>A0A3M8HCA7</accession>
<sequence>MQNINWDMMTQFVFPEQLGVVEEVLSVDIKPIWQQIETDDSIRLVGIYHIAATARFNPNELPEYSDGTYIEELEFEGNNGYFEYALPLEIDLPRDKVASESQPQICINDVSYFVYNGSNCTFKWDVDCQFEESVEGALFHYEVENSSSEQPPVTEEIQFNYEAVFPEQPTIPEKTANLEPLNEAITFTEQLNEDETQQEESQVTEEIRFGHDAIFPEEPTVQEPSTAQMQPEVENTTNTSGQTPTEELELVVENENVLFDSYESSRKSLDHITFSSGNLVDNSEETSESVNKDKVVESTQYFPTDTDDFYQELTESYTILNFSNKIIRK</sequence>
<keyword evidence="3" id="KW-1185">Reference proteome</keyword>
<organism evidence="2 3">
    <name type="scientific">Lysinibacillus halotolerans</name>
    <dbReference type="NCBI Taxonomy" id="1368476"/>
    <lineage>
        <taxon>Bacteria</taxon>
        <taxon>Bacillati</taxon>
        <taxon>Bacillota</taxon>
        <taxon>Bacilli</taxon>
        <taxon>Bacillales</taxon>
        <taxon>Bacillaceae</taxon>
        <taxon>Lysinibacillus</taxon>
    </lineage>
</organism>
<evidence type="ECO:0000313" key="3">
    <source>
        <dbReference type="Proteomes" id="UP000279909"/>
    </source>
</evidence>
<name>A0A3M8HCA7_9BACI</name>
<proteinExistence type="predicted"/>
<dbReference type="OrthoDB" id="2964549at2"/>
<dbReference type="EMBL" id="RHLQ01000013">
    <property type="protein sequence ID" value="RNC99700.1"/>
    <property type="molecule type" value="Genomic_DNA"/>
</dbReference>
<evidence type="ECO:0000313" key="2">
    <source>
        <dbReference type="EMBL" id="RNC99700.1"/>
    </source>
</evidence>